<proteinExistence type="predicted"/>
<evidence type="ECO:0000313" key="2">
    <source>
        <dbReference type="EMBL" id="NHN28539.1"/>
    </source>
</evidence>
<evidence type="ECO:0000313" key="3">
    <source>
        <dbReference type="Proteomes" id="UP001165962"/>
    </source>
</evidence>
<evidence type="ECO:0000259" key="1">
    <source>
        <dbReference type="Pfam" id="PF08346"/>
    </source>
</evidence>
<dbReference type="PANTHER" id="PTHR36180:SF1">
    <property type="entry name" value="ANTA_ANTB ANTIREPRESSOR DOMAIN-CONTAINING PROTEIN"/>
    <property type="match status" value="1"/>
</dbReference>
<dbReference type="EMBL" id="JAAOIW010000001">
    <property type="protein sequence ID" value="NHN28539.1"/>
    <property type="molecule type" value="Genomic_DNA"/>
</dbReference>
<dbReference type="InterPro" id="IPR013557">
    <property type="entry name" value="AntA/B_antirep"/>
</dbReference>
<organism evidence="2 3">
    <name type="scientific">Paenibacillus agricola</name>
    <dbReference type="NCBI Taxonomy" id="2716264"/>
    <lineage>
        <taxon>Bacteria</taxon>
        <taxon>Bacillati</taxon>
        <taxon>Bacillota</taxon>
        <taxon>Bacilli</taxon>
        <taxon>Bacillales</taxon>
        <taxon>Paenibacillaceae</taxon>
        <taxon>Paenibacillus</taxon>
    </lineage>
</organism>
<sequence length="98" mass="11712">MYENEQAQKWVDAKELHMFLRVVTRFNDWFANKVEQYNFVEGADFYLKLSKNAGRGRPRKEYFLTLNMAKQLCMVENNERGRQLKSCSRPKLCLIDIV</sequence>
<accession>A0ABX0J3I0</accession>
<dbReference type="Pfam" id="PF08346">
    <property type="entry name" value="AntA"/>
    <property type="match status" value="1"/>
</dbReference>
<protein>
    <recommendedName>
        <fullName evidence="1">AntA/AntB antirepressor domain-containing protein</fullName>
    </recommendedName>
</protein>
<feature type="domain" description="AntA/AntB antirepressor" evidence="1">
    <location>
        <begin position="11"/>
        <end position="78"/>
    </location>
</feature>
<dbReference type="PANTHER" id="PTHR36180">
    <property type="entry name" value="DNA-BINDING PROTEIN-RELATED-RELATED"/>
    <property type="match status" value="1"/>
</dbReference>
<reference evidence="2" key="1">
    <citation type="submission" date="2020-03" db="EMBL/GenBank/DDBJ databases">
        <title>Draft sequencing of Paenibacilllus sp. S3N08.</title>
        <authorList>
            <person name="Kim D.-U."/>
        </authorList>
    </citation>
    <scope>NUCLEOTIDE SEQUENCE</scope>
    <source>
        <strain evidence="2">S3N08</strain>
    </source>
</reference>
<comment type="caution">
    <text evidence="2">The sequence shown here is derived from an EMBL/GenBank/DDBJ whole genome shotgun (WGS) entry which is preliminary data.</text>
</comment>
<name>A0ABX0J3I0_9BACL</name>
<gene>
    <name evidence="2" type="ORF">G9U52_01690</name>
</gene>
<dbReference type="Proteomes" id="UP001165962">
    <property type="component" value="Unassembled WGS sequence"/>
</dbReference>
<keyword evidence="3" id="KW-1185">Reference proteome</keyword>